<dbReference type="KEGG" id="spg:SpyM3_0068"/>
<evidence type="ECO:0000313" key="1">
    <source>
        <dbReference type="EMBL" id="AAM78675.1"/>
    </source>
</evidence>
<proteinExistence type="predicted"/>
<dbReference type="RefSeq" id="WP_002987757.1">
    <property type="nucleotide sequence ID" value="NC_004070.1"/>
</dbReference>
<dbReference type="EMBL" id="AE014074">
    <property type="protein sequence ID" value="AAM78675.1"/>
    <property type="molecule type" value="Genomic_DNA"/>
</dbReference>
<dbReference type="Proteomes" id="UP000000564">
    <property type="component" value="Chromosome"/>
</dbReference>
<accession>A0A0H2UTF0</accession>
<name>A0A0H2UTF0_STRP3</name>
<protein>
    <submittedName>
        <fullName evidence="1">Uncharacterized protein</fullName>
    </submittedName>
</protein>
<sequence>MSFEIFTLIIGWKLVGYRVMECGSSFKQGDYRLVVHICLLNVRDEMLSQQGHEDKADWPEP</sequence>
<dbReference type="AlphaFoldDB" id="A0A0H2UTF0"/>
<evidence type="ECO:0000313" key="2">
    <source>
        <dbReference type="Proteomes" id="UP000000564"/>
    </source>
</evidence>
<organism evidence="1 2">
    <name type="scientific">Streptococcus pyogenes serotype M3 (strain ATCC BAA-595 / MGAS315)</name>
    <dbReference type="NCBI Taxonomy" id="198466"/>
    <lineage>
        <taxon>Bacteria</taxon>
        <taxon>Bacillati</taxon>
        <taxon>Bacillota</taxon>
        <taxon>Bacilli</taxon>
        <taxon>Lactobacillales</taxon>
        <taxon>Streptococcaceae</taxon>
        <taxon>Streptococcus</taxon>
    </lineage>
</organism>
<dbReference type="HOGENOM" id="CLU_209275_0_0_9"/>
<reference evidence="1 2" key="1">
    <citation type="journal article" date="2002" name="Proc. Natl. Acad. Sci. U.S.A.">
        <title>Genome sequence of a serotype M3 strain of group A Streptococcus: phage-encoded toxins, the high-virulence phenotype, and clone emergence.</title>
        <authorList>
            <person name="Beres S.B."/>
            <person name="Sylva G.L."/>
            <person name="Barbian K.D."/>
            <person name="Lei B."/>
            <person name="Hoff J.S."/>
            <person name="Mammarella N.D."/>
            <person name="Liu M.Y."/>
            <person name="Smoot J.C."/>
            <person name="Porcella S.F."/>
            <person name="Parkins L.D."/>
            <person name="Campbell D.S."/>
            <person name="Smith T.M."/>
            <person name="McCormick J.K."/>
            <person name="Leung D.Y."/>
            <person name="Schlievert P.M."/>
            <person name="Musser J.M."/>
        </authorList>
    </citation>
    <scope>NUCLEOTIDE SEQUENCE [LARGE SCALE GENOMIC DNA]</scope>
    <source>
        <strain evidence="2">ATCC BAA-595 / MGAS315</strain>
    </source>
</reference>
<gene>
    <name evidence="1" type="ordered locus">SpyM3_0068</name>
</gene>